<evidence type="ECO:0000256" key="2">
    <source>
        <dbReference type="ARBA" id="ARBA00022676"/>
    </source>
</evidence>
<gene>
    <name evidence="5" type="ORF">IV81_GL000955</name>
</gene>
<feature type="transmembrane region" description="Helical" evidence="4">
    <location>
        <begin position="351"/>
        <end position="372"/>
    </location>
</feature>
<dbReference type="EMBL" id="JQBX01000025">
    <property type="protein sequence ID" value="KRN93131.1"/>
    <property type="molecule type" value="Genomic_DNA"/>
</dbReference>
<dbReference type="InterPro" id="IPR029044">
    <property type="entry name" value="Nucleotide-diphossugar_trans"/>
</dbReference>
<feature type="transmembrane region" description="Helical" evidence="4">
    <location>
        <begin position="321"/>
        <end position="339"/>
    </location>
</feature>
<dbReference type="PANTHER" id="PTHR43630:SF1">
    <property type="entry name" value="POLY-BETA-1,6-N-ACETYL-D-GLUCOSAMINE SYNTHASE"/>
    <property type="match status" value="1"/>
</dbReference>
<dbReference type="Gene3D" id="3.90.550.10">
    <property type="entry name" value="Spore Coat Polysaccharide Biosynthesis Protein SpsA, Chain A"/>
    <property type="match status" value="1"/>
</dbReference>
<dbReference type="GO" id="GO:0016757">
    <property type="term" value="F:glycosyltransferase activity"/>
    <property type="evidence" value="ECO:0007669"/>
    <property type="project" value="UniProtKB-KW"/>
</dbReference>
<evidence type="ECO:0000256" key="4">
    <source>
        <dbReference type="SAM" id="Phobius"/>
    </source>
</evidence>
<organism evidence="5 6">
    <name type="scientific">Pediococcus stilesii</name>
    <dbReference type="NCBI Taxonomy" id="331679"/>
    <lineage>
        <taxon>Bacteria</taxon>
        <taxon>Bacillati</taxon>
        <taxon>Bacillota</taxon>
        <taxon>Bacilli</taxon>
        <taxon>Lactobacillales</taxon>
        <taxon>Lactobacillaceae</taxon>
        <taxon>Pediococcus</taxon>
    </lineage>
</organism>
<evidence type="ECO:0000313" key="5">
    <source>
        <dbReference type="EMBL" id="KRN93131.1"/>
    </source>
</evidence>
<evidence type="ECO:0000256" key="1">
    <source>
        <dbReference type="ARBA" id="ARBA00006739"/>
    </source>
</evidence>
<keyword evidence="6" id="KW-1185">Reference proteome</keyword>
<dbReference type="PANTHER" id="PTHR43630">
    <property type="entry name" value="POLY-BETA-1,6-N-ACETYL-D-GLUCOSAMINE SYNTHASE"/>
    <property type="match status" value="1"/>
</dbReference>
<accession>A0A0R2KUG6</accession>
<keyword evidence="4" id="KW-1133">Transmembrane helix</keyword>
<keyword evidence="4" id="KW-0812">Transmembrane</keyword>
<dbReference type="SUPFAM" id="SSF53448">
    <property type="entry name" value="Nucleotide-diphospho-sugar transferases"/>
    <property type="match status" value="1"/>
</dbReference>
<dbReference type="PATRIC" id="fig|331679.3.peg.964"/>
<dbReference type="AlphaFoldDB" id="A0A0R2KUG6"/>
<comment type="caution">
    <text evidence="5">The sequence shown here is derived from an EMBL/GenBank/DDBJ whole genome shotgun (WGS) entry which is preliminary data.</text>
</comment>
<sequence length="407" mass="47269">MFTNLIILYPLIMTMFWIIGSIFYQMQTHRRYPPFVDEQPDGVSILVPCFNEQEHLERTFESLVTQQHKNIEIILIDDASTDHTLSIMHNLRQKYPRFNVKIVSQPENFGKATAMNAGIQHAQFNYVLGIDADSIIDSNAIDQLVFSLKQNPQMGGVTGRPQVINRDKLVEKMQSMEYTAIIDLIKRSQTFFTGNILTISGVIAMFRKDAVLSINGWNPNVQTEDIDITWRLSQKGFSVGYNPKALTWILVPSTFRSLLKQRRRWAYGGLQMLLSNKIQLLKPFQMKSLLLYEMILSIFWSFTTVFSIVFFFVNIYLAQELHLDGNIILMGLIQFLVGLKINQKTSQIRWFIYLYIPLYLFYYWTINLYALITSVFKMVYMPDNNGKWVSPQRIINNKEVSSNAGEN</sequence>
<dbReference type="Proteomes" id="UP000051859">
    <property type="component" value="Unassembled WGS sequence"/>
</dbReference>
<evidence type="ECO:0000313" key="6">
    <source>
        <dbReference type="Proteomes" id="UP000051859"/>
    </source>
</evidence>
<feature type="transmembrane region" description="Helical" evidence="4">
    <location>
        <begin position="289"/>
        <end position="315"/>
    </location>
</feature>
<proteinExistence type="inferred from homology"/>
<feature type="transmembrane region" description="Helical" evidence="4">
    <location>
        <begin position="6"/>
        <end position="24"/>
    </location>
</feature>
<comment type="similarity">
    <text evidence="1">Belongs to the glycosyltransferase 2 family.</text>
</comment>
<dbReference type="RefSeq" id="WP_057804225.1">
    <property type="nucleotide sequence ID" value="NZ_JQBX01000025.1"/>
</dbReference>
<dbReference type="Pfam" id="PF13641">
    <property type="entry name" value="Glyco_tranf_2_3"/>
    <property type="match status" value="1"/>
</dbReference>
<name>A0A0R2KUG6_9LACO</name>
<keyword evidence="4" id="KW-0472">Membrane</keyword>
<keyword evidence="3" id="KW-0808">Transferase</keyword>
<dbReference type="STRING" id="331679.IV81_GL000955"/>
<protein>
    <submittedName>
        <fullName evidence="5">PgaC protein</fullName>
    </submittedName>
</protein>
<reference evidence="5 6" key="1">
    <citation type="journal article" date="2015" name="Genome Announc.">
        <title>Expanding the biotechnology potential of lactobacilli through comparative genomics of 213 strains and associated genera.</title>
        <authorList>
            <person name="Sun Z."/>
            <person name="Harris H.M."/>
            <person name="McCann A."/>
            <person name="Guo C."/>
            <person name="Argimon S."/>
            <person name="Zhang W."/>
            <person name="Yang X."/>
            <person name="Jeffery I.B."/>
            <person name="Cooney J.C."/>
            <person name="Kagawa T.F."/>
            <person name="Liu W."/>
            <person name="Song Y."/>
            <person name="Salvetti E."/>
            <person name="Wrobel A."/>
            <person name="Rasinkangas P."/>
            <person name="Parkhill J."/>
            <person name="Rea M.C."/>
            <person name="O'Sullivan O."/>
            <person name="Ritari J."/>
            <person name="Douillard F.P."/>
            <person name="Paul Ross R."/>
            <person name="Yang R."/>
            <person name="Briner A.E."/>
            <person name="Felis G.E."/>
            <person name="de Vos W.M."/>
            <person name="Barrangou R."/>
            <person name="Klaenhammer T.R."/>
            <person name="Caufield P.W."/>
            <person name="Cui Y."/>
            <person name="Zhang H."/>
            <person name="O'Toole P.W."/>
        </authorList>
    </citation>
    <scope>NUCLEOTIDE SEQUENCE [LARGE SCALE GENOMIC DNA]</scope>
    <source>
        <strain evidence="5 6">DSM 18001</strain>
    </source>
</reference>
<dbReference type="CDD" id="cd06423">
    <property type="entry name" value="CESA_like"/>
    <property type="match status" value="1"/>
</dbReference>
<keyword evidence="2" id="KW-0328">Glycosyltransferase</keyword>
<evidence type="ECO:0000256" key="3">
    <source>
        <dbReference type="ARBA" id="ARBA00022679"/>
    </source>
</evidence>